<feature type="region of interest" description="Disordered" evidence="1">
    <location>
        <begin position="175"/>
        <end position="379"/>
    </location>
</feature>
<feature type="compositionally biased region" description="Polar residues" evidence="1">
    <location>
        <begin position="294"/>
        <end position="317"/>
    </location>
</feature>
<keyword evidence="3" id="KW-1185">Reference proteome</keyword>
<sequence length="379" mass="42665">MFLSRLRLPEAQLQSRLYGQHEGLPRGCPTPQSRERDAWLTAADRYFYLPSLTTANLLYQFVQPRSLTPAVEEFKYFLCFSRATFSTQFLPAIVPVNFFPAPLEVYNAHSGSSTMQPGGEHVYDGGFPLPAMAICSSQLPGHVYLQNPSVSTQIVCNWPQAAVRQLVVGVSPLRNHVGQPHSSGNRVHRNEEFPLPNNEDAGRNNQSTRSLQFRLSQNTTQMISCSPSNEGRGKYGKPKTRSQQKKLRHLAYRTRSKQALIEGAKGGDKNKTRQNDVPPVLDLEQTCGRGNANLKEQQQTLRKSDTSTDTAMKQQQGPRREKLTPTSAKQRIGPQMQPFHFNIQQDDQYYASPKDRFHKKPGDVRNKNLQGGTVKQNDS</sequence>
<feature type="compositionally biased region" description="Basic and acidic residues" evidence="1">
    <location>
        <begin position="265"/>
        <end position="274"/>
    </location>
</feature>
<protein>
    <submittedName>
        <fullName evidence="2">Uncharacterized protein</fullName>
    </submittedName>
</protein>
<feature type="compositionally biased region" description="Polar residues" evidence="1">
    <location>
        <begin position="367"/>
        <end position="379"/>
    </location>
</feature>
<feature type="compositionally biased region" description="Basic residues" evidence="1">
    <location>
        <begin position="234"/>
        <end position="256"/>
    </location>
</feature>
<dbReference type="AlphaFoldDB" id="A0A1V9XBW4"/>
<evidence type="ECO:0000256" key="1">
    <source>
        <dbReference type="SAM" id="MobiDB-lite"/>
    </source>
</evidence>
<reference evidence="2 3" key="1">
    <citation type="journal article" date="2017" name="Gigascience">
        <title>Draft genome of the honey bee ectoparasitic mite, Tropilaelaps mercedesae, is shaped by the parasitic life history.</title>
        <authorList>
            <person name="Dong X."/>
            <person name="Armstrong S.D."/>
            <person name="Xia D."/>
            <person name="Makepeace B.L."/>
            <person name="Darby A.C."/>
            <person name="Kadowaki T."/>
        </authorList>
    </citation>
    <scope>NUCLEOTIDE SEQUENCE [LARGE SCALE GENOMIC DNA]</scope>
    <source>
        <strain evidence="2">Wuxi-XJTLU</strain>
    </source>
</reference>
<proteinExistence type="predicted"/>
<organism evidence="2 3">
    <name type="scientific">Tropilaelaps mercedesae</name>
    <dbReference type="NCBI Taxonomy" id="418985"/>
    <lineage>
        <taxon>Eukaryota</taxon>
        <taxon>Metazoa</taxon>
        <taxon>Ecdysozoa</taxon>
        <taxon>Arthropoda</taxon>
        <taxon>Chelicerata</taxon>
        <taxon>Arachnida</taxon>
        <taxon>Acari</taxon>
        <taxon>Parasitiformes</taxon>
        <taxon>Mesostigmata</taxon>
        <taxon>Gamasina</taxon>
        <taxon>Dermanyssoidea</taxon>
        <taxon>Laelapidae</taxon>
        <taxon>Tropilaelaps</taxon>
    </lineage>
</organism>
<dbReference type="InParanoid" id="A0A1V9XBW4"/>
<feature type="compositionally biased region" description="Polar residues" evidence="1">
    <location>
        <begin position="203"/>
        <end position="229"/>
    </location>
</feature>
<gene>
    <name evidence="2" type="ORF">BIW11_01581</name>
</gene>
<accession>A0A1V9XBW4</accession>
<dbReference type="Proteomes" id="UP000192247">
    <property type="component" value="Unassembled WGS sequence"/>
</dbReference>
<evidence type="ECO:0000313" key="3">
    <source>
        <dbReference type="Proteomes" id="UP000192247"/>
    </source>
</evidence>
<comment type="caution">
    <text evidence="2">The sequence shown here is derived from an EMBL/GenBank/DDBJ whole genome shotgun (WGS) entry which is preliminary data.</text>
</comment>
<name>A0A1V9XBW4_9ACAR</name>
<dbReference type="OrthoDB" id="10668567at2759"/>
<evidence type="ECO:0000313" key="2">
    <source>
        <dbReference type="EMBL" id="OQR71007.1"/>
    </source>
</evidence>
<dbReference type="EMBL" id="MNPL01015596">
    <property type="protein sequence ID" value="OQR71007.1"/>
    <property type="molecule type" value="Genomic_DNA"/>
</dbReference>